<reference evidence="2 3" key="1">
    <citation type="submission" date="2017-04" db="EMBL/GenBank/DDBJ databases">
        <title>Draft genome sequence of Marssonina coronaria NL1: causal agent of apple blotch.</title>
        <authorList>
            <person name="Cheng Q."/>
        </authorList>
    </citation>
    <scope>NUCLEOTIDE SEQUENCE [LARGE SCALE GENOMIC DNA]</scope>
    <source>
        <strain evidence="2 3">NL1</strain>
    </source>
</reference>
<organism evidence="2 3">
    <name type="scientific">Diplocarpon coronariae</name>
    <dbReference type="NCBI Taxonomy" id="2795749"/>
    <lineage>
        <taxon>Eukaryota</taxon>
        <taxon>Fungi</taxon>
        <taxon>Dikarya</taxon>
        <taxon>Ascomycota</taxon>
        <taxon>Pezizomycotina</taxon>
        <taxon>Leotiomycetes</taxon>
        <taxon>Helotiales</taxon>
        <taxon>Drepanopezizaceae</taxon>
        <taxon>Diplocarpon</taxon>
    </lineage>
</organism>
<proteinExistence type="predicted"/>
<dbReference type="OrthoDB" id="5089392at2759"/>
<accession>A0A218ZDV4</accession>
<name>A0A218ZDV4_9HELO</name>
<evidence type="ECO:0000313" key="2">
    <source>
        <dbReference type="EMBL" id="OWP06197.1"/>
    </source>
</evidence>
<dbReference type="EMBL" id="MZNU01000052">
    <property type="protein sequence ID" value="OWP06197.1"/>
    <property type="molecule type" value="Genomic_DNA"/>
</dbReference>
<sequence>METAGARRGKTGMGPGARGLVGLTRASRDGDLEEVAVSMGYGDNTISSPAGLTEGGGQRRFKDATPRLYHPLGGTSHRDAAVPVCLAVAQHQPAAMAAAREVASSLRYLQSKSAALHTRAQSLNLASGSLATGPYPIQAALDEMNSTASNLQSRLSSESAPWEGEARAVADAWKEFVRTHQRALHLLTTKAGLFTTGQPIAAVLRRQKDILDILGPSLASLLGPRQADTRAQQAALSTTLRSCIAAHARQAN</sequence>
<gene>
    <name evidence="2" type="ORF">B2J93_4318</name>
</gene>
<feature type="region of interest" description="Disordered" evidence="1">
    <location>
        <begin position="1"/>
        <end position="22"/>
    </location>
</feature>
<dbReference type="Proteomes" id="UP000242519">
    <property type="component" value="Unassembled WGS sequence"/>
</dbReference>
<protein>
    <submittedName>
        <fullName evidence="2">Uncharacterized protein</fullName>
    </submittedName>
</protein>
<comment type="caution">
    <text evidence="2">The sequence shown here is derived from an EMBL/GenBank/DDBJ whole genome shotgun (WGS) entry which is preliminary data.</text>
</comment>
<dbReference type="AlphaFoldDB" id="A0A218ZDV4"/>
<evidence type="ECO:0000313" key="3">
    <source>
        <dbReference type="Proteomes" id="UP000242519"/>
    </source>
</evidence>
<evidence type="ECO:0000256" key="1">
    <source>
        <dbReference type="SAM" id="MobiDB-lite"/>
    </source>
</evidence>
<keyword evidence="3" id="KW-1185">Reference proteome</keyword>
<dbReference type="InParanoid" id="A0A218ZDV4"/>